<gene>
    <name evidence="2" type="ORF">DSAG12_01922</name>
</gene>
<reference evidence="2 3" key="2">
    <citation type="journal article" date="2024" name="Int. J. Syst. Evol. Microbiol.">
        <title>Promethearchaeum syntrophicum gen. nov., sp. nov., an anaerobic, obligately syntrophic archaeon, the first isolate of the lineage 'Asgard' archaea, and proposal of the new archaeal phylum Promethearchaeota phyl. nov. and kingdom Promethearchaeati regn. nov.</title>
        <authorList>
            <person name="Imachi H."/>
            <person name="Nobu M.K."/>
            <person name="Kato S."/>
            <person name="Takaki Y."/>
            <person name="Miyazaki M."/>
            <person name="Miyata M."/>
            <person name="Ogawara M."/>
            <person name="Saito Y."/>
            <person name="Sakai S."/>
            <person name="Tahara Y.O."/>
            <person name="Takano Y."/>
            <person name="Tasumi E."/>
            <person name="Uematsu K."/>
            <person name="Yoshimura T."/>
            <person name="Itoh T."/>
            <person name="Ohkuma M."/>
            <person name="Takai K."/>
        </authorList>
    </citation>
    <scope>NUCLEOTIDE SEQUENCE [LARGE SCALE GENOMIC DNA]</scope>
    <source>
        <strain evidence="2 3">MK-D1</strain>
    </source>
</reference>
<dbReference type="GO" id="GO:0003735">
    <property type="term" value="F:structural constituent of ribosome"/>
    <property type="evidence" value="ECO:0007669"/>
    <property type="project" value="TreeGrafter"/>
</dbReference>
<dbReference type="SUPFAM" id="SSF158832">
    <property type="entry name" value="Tex N-terminal region-like"/>
    <property type="match status" value="1"/>
</dbReference>
<dbReference type="Gene3D" id="1.10.3500.10">
    <property type="entry name" value="Tex N-terminal region-like"/>
    <property type="match status" value="1"/>
</dbReference>
<dbReference type="KEGG" id="psyt:DSAG12_01922"/>
<feature type="domain" description="S1 motif" evidence="1">
    <location>
        <begin position="682"/>
        <end position="751"/>
    </location>
</feature>
<dbReference type="GO" id="GO:0003729">
    <property type="term" value="F:mRNA binding"/>
    <property type="evidence" value="ECO:0007669"/>
    <property type="project" value="TreeGrafter"/>
</dbReference>
<dbReference type="SUPFAM" id="SSF50249">
    <property type="entry name" value="Nucleic acid-binding proteins"/>
    <property type="match status" value="1"/>
</dbReference>
<dbReference type="PROSITE" id="PS50126">
    <property type="entry name" value="S1"/>
    <property type="match status" value="1"/>
</dbReference>
<dbReference type="OrthoDB" id="60224at2157"/>
<dbReference type="FunFam" id="2.40.50.140:FF:000051">
    <property type="entry name" value="RNA-binding transcriptional accessory protein"/>
    <property type="match status" value="1"/>
</dbReference>
<dbReference type="Gene3D" id="2.40.50.140">
    <property type="entry name" value="Nucleic acid-binding proteins"/>
    <property type="match status" value="1"/>
</dbReference>
<dbReference type="GeneID" id="41329914"/>
<organism evidence="2 3">
    <name type="scientific">Promethearchaeum syntrophicum</name>
    <dbReference type="NCBI Taxonomy" id="2594042"/>
    <lineage>
        <taxon>Archaea</taxon>
        <taxon>Promethearchaeati</taxon>
        <taxon>Promethearchaeota</taxon>
        <taxon>Promethearchaeia</taxon>
        <taxon>Promethearchaeales</taxon>
        <taxon>Promethearchaeaceae</taxon>
        <taxon>Promethearchaeum</taxon>
    </lineage>
</organism>
<dbReference type="FunFam" id="1.10.150.310:FF:000002">
    <property type="entry name" value="Putative transcription modulator/accessory protein"/>
    <property type="match status" value="1"/>
</dbReference>
<dbReference type="Gene3D" id="3.30.420.140">
    <property type="entry name" value="YqgF/RNase H-like domain"/>
    <property type="match status" value="1"/>
</dbReference>
<keyword evidence="3" id="KW-1185">Reference proteome</keyword>
<dbReference type="Pfam" id="PF16921">
    <property type="entry name" value="Tex_YqgF"/>
    <property type="match status" value="1"/>
</dbReference>
<dbReference type="InterPro" id="IPR032639">
    <property type="entry name" value="Tex_YqgF"/>
</dbReference>
<dbReference type="Pfam" id="PF22706">
    <property type="entry name" value="Tex_central_region"/>
    <property type="match status" value="1"/>
</dbReference>
<dbReference type="FunFam" id="3.30.420.140:FF:000001">
    <property type="entry name" value="RNA-binding transcriptional accessory protein"/>
    <property type="match status" value="1"/>
</dbReference>
<dbReference type="RefSeq" id="WP_147662980.1">
    <property type="nucleotide sequence ID" value="NZ_CP042905.2"/>
</dbReference>
<dbReference type="InterPro" id="IPR003029">
    <property type="entry name" value="S1_domain"/>
</dbReference>
<evidence type="ECO:0000313" key="3">
    <source>
        <dbReference type="Proteomes" id="UP000321408"/>
    </source>
</evidence>
<dbReference type="Pfam" id="PF09371">
    <property type="entry name" value="Tex_N"/>
    <property type="match status" value="1"/>
</dbReference>
<dbReference type="PANTHER" id="PTHR10724:SF10">
    <property type="entry name" value="S1 RNA-BINDING DOMAIN-CONTAINING PROTEIN 1"/>
    <property type="match status" value="1"/>
</dbReference>
<dbReference type="InterPro" id="IPR037027">
    <property type="entry name" value="YqgF/RNaseH-like_dom_sf"/>
</dbReference>
<dbReference type="InterPro" id="IPR023319">
    <property type="entry name" value="Tex-like_HTH_dom_sf"/>
</dbReference>
<dbReference type="InterPro" id="IPR041692">
    <property type="entry name" value="HHH_9"/>
</dbReference>
<sequence length="757" mass="85684">MVTTEPIDIPTEINPKEINKRIAETQKIDLMIILKTVELLQSGNTVPFVARYRKEVTKGLDETQLRAIQKDLNKFILLDERKIVVLNIIQKQGKLTEELKSKILKAATLQDVEDLYLPYKPKLKTLGTKAREKGLEPLSNLIISGQKEGTIEEVVKRFLNPEKDVNTIDEAISGAIDIIAEDVGTNPDHRKMVRNVVFKRSQLKSEVNKKILDGSLIPQTKEGKIIDHNIFEIYFDFPLETTRLKNHQILALHRGEKFKILNLTFQTPDEDLIHELKKQIMKNQTKQDNIFFDHYQKAIESGYKRYIVRAIKRELWNKLCDEAEIHAIKVFATNLKNLLMTAPMKHKAIIGIDPGYRTGCKVAVIDQYGKFLENATIYPHEPKNQIDLSKKILFNLAKSHKALTFAIGNGTASRETEQLVVQIIKDYATKSFPLNYAMVSEDGASVYSASKTAIEEFPDLDLTVRGAISIARRLQDPLSELIKIDPKSMGVGMYQHDVNQRELKSELDAVIEDCVNSVGVDLNTASVSLLEHISGLTKSLSKRIFQFKQKNGVITSRDQLKEIKGLGPKAFEQCAGFLKIPNAPNPLDSTFVHPESYDLTKKILNELGLKPADLINPKTRNEAAETLLKVRPKSFAAKFGVDSNKIRYLVEQLRKPDLDPRDDSEGPVLRQDVLSIDDLKEGMILKGTIRNVVDFGAFVDIGVKINGLVHKSQIANQYVKNPQDFLSVGEVKDFIIFKVDKERKRIQLSLKLIPQEK</sequence>
<dbReference type="GO" id="GO:0005840">
    <property type="term" value="C:ribosome"/>
    <property type="evidence" value="ECO:0007669"/>
    <property type="project" value="UniProtKB-KW"/>
</dbReference>
<proteinExistence type="predicted"/>
<dbReference type="SMART" id="SM00732">
    <property type="entry name" value="YqgFc"/>
    <property type="match status" value="1"/>
</dbReference>
<dbReference type="GO" id="GO:0006412">
    <property type="term" value="P:translation"/>
    <property type="evidence" value="ECO:0007669"/>
    <property type="project" value="TreeGrafter"/>
</dbReference>
<dbReference type="CDD" id="cd05685">
    <property type="entry name" value="S1_Tex"/>
    <property type="match status" value="1"/>
</dbReference>
<evidence type="ECO:0000313" key="2">
    <source>
        <dbReference type="EMBL" id="QEE16094.1"/>
    </source>
</evidence>
<evidence type="ECO:0000259" key="1">
    <source>
        <dbReference type="PROSITE" id="PS50126"/>
    </source>
</evidence>
<dbReference type="InterPro" id="IPR018974">
    <property type="entry name" value="Tex-like_N"/>
</dbReference>
<dbReference type="InterPro" id="IPR044146">
    <property type="entry name" value="S1_Tex"/>
</dbReference>
<dbReference type="InterPro" id="IPR050437">
    <property type="entry name" value="Ribos_protein_bS1-like"/>
</dbReference>
<dbReference type="AlphaFoldDB" id="A0A5B9DAE8"/>
<reference evidence="2 3" key="1">
    <citation type="journal article" date="2020" name="Nature">
        <title>Isolation of an archaeon at the prokaryote-eukaryote interface.</title>
        <authorList>
            <person name="Imachi H."/>
            <person name="Nobu M.K."/>
            <person name="Nakahara N."/>
            <person name="Morono Y."/>
            <person name="Ogawara M."/>
            <person name="Takaki Y."/>
            <person name="Takano Y."/>
            <person name="Uematsu K."/>
            <person name="Ikuta T."/>
            <person name="Ito M."/>
            <person name="Matsui Y."/>
            <person name="Miyazaki M."/>
            <person name="Murata K."/>
            <person name="Saito Y."/>
            <person name="Sakai S."/>
            <person name="Song C."/>
            <person name="Tasumi E."/>
            <person name="Yamanaka Y."/>
            <person name="Yamaguchi T."/>
            <person name="Kamagata Y."/>
            <person name="Tamaki H."/>
            <person name="Takai K."/>
        </authorList>
    </citation>
    <scope>NUCLEOTIDE SEQUENCE [LARGE SCALE GENOMIC DNA]</scope>
    <source>
        <strain evidence="2 3">MK-D1</strain>
    </source>
</reference>
<dbReference type="FunFam" id="1.10.10.650:FF:000001">
    <property type="entry name" value="S1 RNA-binding domain 1"/>
    <property type="match status" value="1"/>
</dbReference>
<accession>A0A5B9DAE8</accession>
<dbReference type="EMBL" id="CP042905">
    <property type="protein sequence ID" value="QEE16094.1"/>
    <property type="molecule type" value="Genomic_DNA"/>
</dbReference>
<dbReference type="Gene3D" id="1.10.150.310">
    <property type="entry name" value="Tex RuvX-like domain-like"/>
    <property type="match status" value="1"/>
</dbReference>
<dbReference type="Pfam" id="PF00575">
    <property type="entry name" value="S1"/>
    <property type="match status" value="1"/>
</dbReference>
<dbReference type="SMART" id="SM00316">
    <property type="entry name" value="S1"/>
    <property type="match status" value="1"/>
</dbReference>
<dbReference type="GO" id="GO:0005737">
    <property type="term" value="C:cytoplasm"/>
    <property type="evidence" value="ECO:0007669"/>
    <property type="project" value="UniProtKB-ARBA"/>
</dbReference>
<dbReference type="InterPro" id="IPR012337">
    <property type="entry name" value="RNaseH-like_sf"/>
</dbReference>
<dbReference type="Pfam" id="PF12836">
    <property type="entry name" value="HHH_3"/>
    <property type="match status" value="1"/>
</dbReference>
<dbReference type="Gene3D" id="1.10.10.650">
    <property type="entry name" value="RuvA domain 2-like"/>
    <property type="match status" value="1"/>
</dbReference>
<dbReference type="InterPro" id="IPR012340">
    <property type="entry name" value="NA-bd_OB-fold"/>
</dbReference>
<dbReference type="InterPro" id="IPR055179">
    <property type="entry name" value="Tex-like_central_region"/>
</dbReference>
<dbReference type="InterPro" id="IPR010994">
    <property type="entry name" value="RuvA_2-like"/>
</dbReference>
<dbReference type="InterPro" id="IPR006641">
    <property type="entry name" value="YqgF/RNaseH-like_dom"/>
</dbReference>
<name>A0A5B9DAE8_9ARCH</name>
<dbReference type="PANTHER" id="PTHR10724">
    <property type="entry name" value="30S RIBOSOMAL PROTEIN S1"/>
    <property type="match status" value="1"/>
</dbReference>
<dbReference type="Pfam" id="PF17674">
    <property type="entry name" value="HHH_9"/>
    <property type="match status" value="1"/>
</dbReference>
<dbReference type="SUPFAM" id="SSF47781">
    <property type="entry name" value="RuvA domain 2-like"/>
    <property type="match status" value="2"/>
</dbReference>
<dbReference type="SUPFAM" id="SSF53098">
    <property type="entry name" value="Ribonuclease H-like"/>
    <property type="match status" value="1"/>
</dbReference>
<protein>
    <submittedName>
        <fullName evidence="2">Tex-like N-terminal domain-containing protein</fullName>
    </submittedName>
</protein>
<dbReference type="Proteomes" id="UP000321408">
    <property type="component" value="Chromosome"/>
</dbReference>
<dbReference type="InterPro" id="IPR023323">
    <property type="entry name" value="Tex-like_dom_sf"/>
</dbReference>
<dbReference type="GO" id="GO:0006139">
    <property type="term" value="P:nucleobase-containing compound metabolic process"/>
    <property type="evidence" value="ECO:0007669"/>
    <property type="project" value="InterPro"/>
</dbReference>